<feature type="non-terminal residue" evidence="1">
    <location>
        <position position="48"/>
    </location>
</feature>
<dbReference type="EMBL" id="BMAW01086808">
    <property type="protein sequence ID" value="GFU48878.1"/>
    <property type="molecule type" value="Genomic_DNA"/>
</dbReference>
<reference evidence="1" key="1">
    <citation type="submission" date="2020-08" db="EMBL/GenBank/DDBJ databases">
        <title>Multicomponent nature underlies the extraordinary mechanical properties of spider dragline silk.</title>
        <authorList>
            <person name="Kono N."/>
            <person name="Nakamura H."/>
            <person name="Mori M."/>
            <person name="Yoshida Y."/>
            <person name="Ohtoshi R."/>
            <person name="Malay A.D."/>
            <person name="Moran D.A.P."/>
            <person name="Tomita M."/>
            <person name="Numata K."/>
            <person name="Arakawa K."/>
        </authorList>
    </citation>
    <scope>NUCLEOTIDE SEQUENCE</scope>
</reference>
<evidence type="ECO:0000313" key="2">
    <source>
        <dbReference type="Proteomes" id="UP000887013"/>
    </source>
</evidence>
<protein>
    <submittedName>
        <fullName evidence="1">Uncharacterized protein</fullName>
    </submittedName>
</protein>
<proteinExistence type="predicted"/>
<dbReference type="Proteomes" id="UP000887013">
    <property type="component" value="Unassembled WGS sequence"/>
</dbReference>
<sequence>MICRESPCLFCLDWSAASVYGAVRRGQRARLCRFTACHARCTVRAAAA</sequence>
<organism evidence="1 2">
    <name type="scientific">Nephila pilipes</name>
    <name type="common">Giant wood spider</name>
    <name type="synonym">Nephila maculata</name>
    <dbReference type="NCBI Taxonomy" id="299642"/>
    <lineage>
        <taxon>Eukaryota</taxon>
        <taxon>Metazoa</taxon>
        <taxon>Ecdysozoa</taxon>
        <taxon>Arthropoda</taxon>
        <taxon>Chelicerata</taxon>
        <taxon>Arachnida</taxon>
        <taxon>Araneae</taxon>
        <taxon>Araneomorphae</taxon>
        <taxon>Entelegynae</taxon>
        <taxon>Araneoidea</taxon>
        <taxon>Nephilidae</taxon>
        <taxon>Nephila</taxon>
    </lineage>
</organism>
<name>A0A8X6QXH4_NEPPI</name>
<accession>A0A8X6QXH4</accession>
<gene>
    <name evidence="1" type="ORF">NPIL_292861</name>
</gene>
<evidence type="ECO:0000313" key="1">
    <source>
        <dbReference type="EMBL" id="GFU48878.1"/>
    </source>
</evidence>
<dbReference type="AlphaFoldDB" id="A0A8X6QXH4"/>
<comment type="caution">
    <text evidence="1">The sequence shown here is derived from an EMBL/GenBank/DDBJ whole genome shotgun (WGS) entry which is preliminary data.</text>
</comment>
<keyword evidence="2" id="KW-1185">Reference proteome</keyword>